<dbReference type="EMBL" id="GBRH01187737">
    <property type="protein sequence ID" value="JAE10159.1"/>
    <property type="molecule type" value="Transcribed_RNA"/>
</dbReference>
<proteinExistence type="predicted"/>
<protein>
    <submittedName>
        <fullName evidence="1">Uncharacterized protein</fullName>
    </submittedName>
</protein>
<organism evidence="1">
    <name type="scientific">Arundo donax</name>
    <name type="common">Giant reed</name>
    <name type="synonym">Donax arundinaceus</name>
    <dbReference type="NCBI Taxonomy" id="35708"/>
    <lineage>
        <taxon>Eukaryota</taxon>
        <taxon>Viridiplantae</taxon>
        <taxon>Streptophyta</taxon>
        <taxon>Embryophyta</taxon>
        <taxon>Tracheophyta</taxon>
        <taxon>Spermatophyta</taxon>
        <taxon>Magnoliopsida</taxon>
        <taxon>Liliopsida</taxon>
        <taxon>Poales</taxon>
        <taxon>Poaceae</taxon>
        <taxon>PACMAD clade</taxon>
        <taxon>Arundinoideae</taxon>
        <taxon>Arundineae</taxon>
        <taxon>Arundo</taxon>
    </lineage>
</organism>
<name>A0A0A9FG24_ARUDO</name>
<reference evidence="1" key="1">
    <citation type="submission" date="2014-09" db="EMBL/GenBank/DDBJ databases">
        <authorList>
            <person name="Magalhaes I.L.F."/>
            <person name="Oliveira U."/>
            <person name="Santos F.R."/>
            <person name="Vidigal T.H.D.A."/>
            <person name="Brescovit A.D."/>
            <person name="Santos A.J."/>
        </authorList>
    </citation>
    <scope>NUCLEOTIDE SEQUENCE</scope>
    <source>
        <tissue evidence="1">Shoot tissue taken approximately 20 cm above the soil surface</tissue>
    </source>
</reference>
<evidence type="ECO:0000313" key="1">
    <source>
        <dbReference type="EMBL" id="JAE10159.1"/>
    </source>
</evidence>
<sequence>MRRTMDRPATQLRWC</sequence>
<reference evidence="1" key="2">
    <citation type="journal article" date="2015" name="Data Brief">
        <title>Shoot transcriptome of the giant reed, Arundo donax.</title>
        <authorList>
            <person name="Barrero R.A."/>
            <person name="Guerrero F.D."/>
            <person name="Moolhuijzen P."/>
            <person name="Goolsby J.A."/>
            <person name="Tidwell J."/>
            <person name="Bellgard S.E."/>
            <person name="Bellgard M.I."/>
        </authorList>
    </citation>
    <scope>NUCLEOTIDE SEQUENCE</scope>
    <source>
        <tissue evidence="1">Shoot tissue taken approximately 20 cm above the soil surface</tissue>
    </source>
</reference>
<accession>A0A0A9FG24</accession>